<feature type="transmembrane region" description="Helical" evidence="7">
    <location>
        <begin position="152"/>
        <end position="179"/>
    </location>
</feature>
<protein>
    <recommendedName>
        <fullName evidence="7">Palmitoyltransferase</fullName>
        <ecNumber evidence="7">2.3.1.225</ecNumber>
    </recommendedName>
</protein>
<dbReference type="Proteomes" id="UP000828390">
    <property type="component" value="Unassembled WGS sequence"/>
</dbReference>
<evidence type="ECO:0000256" key="5">
    <source>
        <dbReference type="ARBA" id="ARBA00023136"/>
    </source>
</evidence>
<comment type="domain">
    <text evidence="7">The DHHC domain is required for palmitoyltransferase activity.</text>
</comment>
<keyword evidence="10" id="KW-1185">Reference proteome</keyword>
<comment type="similarity">
    <text evidence="7">Belongs to the DHHC palmitoyltransferase family.</text>
</comment>
<name>A0A9D4JM98_DREPO</name>
<comment type="subcellular location">
    <subcellularLocation>
        <location evidence="1">Membrane</location>
        <topology evidence="1">Multi-pass membrane protein</topology>
    </subcellularLocation>
</comment>
<keyword evidence="4 7" id="KW-1133">Transmembrane helix</keyword>
<proteinExistence type="inferred from homology"/>
<dbReference type="EMBL" id="JAIWYP010000005">
    <property type="protein sequence ID" value="KAH3817310.1"/>
    <property type="molecule type" value="Genomic_DNA"/>
</dbReference>
<keyword evidence="3 7" id="KW-0812">Transmembrane</keyword>
<evidence type="ECO:0000256" key="2">
    <source>
        <dbReference type="ARBA" id="ARBA00022679"/>
    </source>
</evidence>
<evidence type="ECO:0000256" key="7">
    <source>
        <dbReference type="RuleBase" id="RU079119"/>
    </source>
</evidence>
<dbReference type="GO" id="GO:0005794">
    <property type="term" value="C:Golgi apparatus"/>
    <property type="evidence" value="ECO:0007669"/>
    <property type="project" value="TreeGrafter"/>
</dbReference>
<evidence type="ECO:0000256" key="4">
    <source>
        <dbReference type="ARBA" id="ARBA00022989"/>
    </source>
</evidence>
<feature type="domain" description="Palmitoyltransferase DHHC" evidence="8">
    <location>
        <begin position="106"/>
        <end position="257"/>
    </location>
</feature>
<dbReference type="EC" id="2.3.1.225" evidence="7"/>
<dbReference type="PANTHER" id="PTHR22883">
    <property type="entry name" value="ZINC FINGER DHHC DOMAIN CONTAINING PROTEIN"/>
    <property type="match status" value="1"/>
</dbReference>
<dbReference type="PROSITE" id="PS50216">
    <property type="entry name" value="DHHC"/>
    <property type="match status" value="1"/>
</dbReference>
<dbReference type="GO" id="GO:0019706">
    <property type="term" value="F:protein-cysteine S-palmitoyltransferase activity"/>
    <property type="evidence" value="ECO:0007669"/>
    <property type="project" value="UniProtKB-EC"/>
</dbReference>
<evidence type="ECO:0000256" key="6">
    <source>
        <dbReference type="ARBA" id="ARBA00023315"/>
    </source>
</evidence>
<comment type="catalytic activity">
    <reaction evidence="7">
        <text>L-cysteinyl-[protein] + hexadecanoyl-CoA = S-hexadecanoyl-L-cysteinyl-[protein] + CoA</text>
        <dbReference type="Rhea" id="RHEA:36683"/>
        <dbReference type="Rhea" id="RHEA-COMP:10131"/>
        <dbReference type="Rhea" id="RHEA-COMP:11032"/>
        <dbReference type="ChEBI" id="CHEBI:29950"/>
        <dbReference type="ChEBI" id="CHEBI:57287"/>
        <dbReference type="ChEBI" id="CHEBI:57379"/>
        <dbReference type="ChEBI" id="CHEBI:74151"/>
        <dbReference type="EC" id="2.3.1.225"/>
    </reaction>
</comment>
<dbReference type="InterPro" id="IPR001594">
    <property type="entry name" value="Palmitoyltrfase_DHHC"/>
</dbReference>
<dbReference type="PANTHER" id="PTHR22883:SF203">
    <property type="entry name" value="PALMITOYLTRANSFERASE"/>
    <property type="match status" value="1"/>
</dbReference>
<keyword evidence="2 7" id="KW-0808">Transferase</keyword>
<dbReference type="InterPro" id="IPR039859">
    <property type="entry name" value="PFA4/ZDH16/20/ERF2-like"/>
</dbReference>
<evidence type="ECO:0000313" key="9">
    <source>
        <dbReference type="EMBL" id="KAH3817310.1"/>
    </source>
</evidence>
<dbReference type="GO" id="GO:0006612">
    <property type="term" value="P:protein targeting to membrane"/>
    <property type="evidence" value="ECO:0007669"/>
    <property type="project" value="TreeGrafter"/>
</dbReference>
<evidence type="ECO:0000259" key="8">
    <source>
        <dbReference type="Pfam" id="PF01529"/>
    </source>
</evidence>
<comment type="caution">
    <text evidence="9">The sequence shown here is derived from an EMBL/GenBank/DDBJ whole genome shotgun (WGS) entry which is preliminary data.</text>
</comment>
<keyword evidence="5 7" id="KW-0472">Membrane</keyword>
<dbReference type="OrthoDB" id="9909019at2759"/>
<keyword evidence="6 7" id="KW-0012">Acyltransferase</keyword>
<feature type="transmembrane region" description="Helical" evidence="7">
    <location>
        <begin position="53"/>
        <end position="75"/>
    </location>
</feature>
<dbReference type="GO" id="GO:0005783">
    <property type="term" value="C:endoplasmic reticulum"/>
    <property type="evidence" value="ECO:0007669"/>
    <property type="project" value="TreeGrafter"/>
</dbReference>
<evidence type="ECO:0000256" key="1">
    <source>
        <dbReference type="ARBA" id="ARBA00004141"/>
    </source>
</evidence>
<evidence type="ECO:0000256" key="3">
    <source>
        <dbReference type="ARBA" id="ARBA00022692"/>
    </source>
</evidence>
<dbReference type="Pfam" id="PF01529">
    <property type="entry name" value="DHHC"/>
    <property type="match status" value="1"/>
</dbReference>
<reference evidence="9" key="2">
    <citation type="submission" date="2020-11" db="EMBL/GenBank/DDBJ databases">
        <authorList>
            <person name="McCartney M.A."/>
            <person name="Auch B."/>
            <person name="Kono T."/>
            <person name="Mallez S."/>
            <person name="Becker A."/>
            <person name="Gohl D.M."/>
            <person name="Silverstein K.A.T."/>
            <person name="Koren S."/>
            <person name="Bechman K.B."/>
            <person name="Herman A."/>
            <person name="Abrahante J.E."/>
            <person name="Garbe J."/>
        </authorList>
    </citation>
    <scope>NUCLEOTIDE SEQUENCE</scope>
    <source>
        <strain evidence="9">Duluth1</strain>
        <tissue evidence="9">Whole animal</tissue>
    </source>
</reference>
<dbReference type="GO" id="GO:0016020">
    <property type="term" value="C:membrane"/>
    <property type="evidence" value="ECO:0007669"/>
    <property type="project" value="UniProtKB-SubCell"/>
</dbReference>
<dbReference type="AlphaFoldDB" id="A0A9D4JM98"/>
<sequence>MADIEALTEPSRKNGCTLPPHITQVIAWVVLVVFGVLHFTSLVPALHNSWQPAAHAVPGVVIFVHLIVHVATLTIDPCDDKVLQAKLPKVKLNRAKHSFVIEDGHCNFCQVDVGYYKDSKIRHCRECNKCVKNFDHHCPWLNTCIGAKNYRWYIATLATALVALVLVTGIAVMEFITYFTDKNDRNILQPYRDLNATLHYKDADFQILYQRVPHEAWLAMLAVLFTLGVVAVGLITHLLGFHIYLIYHKLTTYAFITAERPKKSQTKLNKNTTSCYIKKGKVNPSNNKDSSFNNTVQGTCLPSFNFLRFIKRGNRSNVEIQPTSASAIPAENNNNSKLVMDNELNGTTLFMVDETAMRFTANSSFQNSVL</sequence>
<evidence type="ECO:0000313" key="10">
    <source>
        <dbReference type="Proteomes" id="UP000828390"/>
    </source>
</evidence>
<organism evidence="9 10">
    <name type="scientific">Dreissena polymorpha</name>
    <name type="common">Zebra mussel</name>
    <name type="synonym">Mytilus polymorpha</name>
    <dbReference type="NCBI Taxonomy" id="45954"/>
    <lineage>
        <taxon>Eukaryota</taxon>
        <taxon>Metazoa</taxon>
        <taxon>Spiralia</taxon>
        <taxon>Lophotrochozoa</taxon>
        <taxon>Mollusca</taxon>
        <taxon>Bivalvia</taxon>
        <taxon>Autobranchia</taxon>
        <taxon>Heteroconchia</taxon>
        <taxon>Euheterodonta</taxon>
        <taxon>Imparidentia</taxon>
        <taxon>Neoheterodontei</taxon>
        <taxon>Myida</taxon>
        <taxon>Dreissenoidea</taxon>
        <taxon>Dreissenidae</taxon>
        <taxon>Dreissena</taxon>
    </lineage>
</organism>
<reference evidence="9" key="1">
    <citation type="journal article" date="2019" name="bioRxiv">
        <title>The Genome of the Zebra Mussel, Dreissena polymorpha: A Resource for Invasive Species Research.</title>
        <authorList>
            <person name="McCartney M.A."/>
            <person name="Auch B."/>
            <person name="Kono T."/>
            <person name="Mallez S."/>
            <person name="Zhang Y."/>
            <person name="Obille A."/>
            <person name="Becker A."/>
            <person name="Abrahante J.E."/>
            <person name="Garbe J."/>
            <person name="Badalamenti J.P."/>
            <person name="Herman A."/>
            <person name="Mangelson H."/>
            <person name="Liachko I."/>
            <person name="Sullivan S."/>
            <person name="Sone E.D."/>
            <person name="Koren S."/>
            <person name="Silverstein K.A.T."/>
            <person name="Beckman K.B."/>
            <person name="Gohl D.M."/>
        </authorList>
    </citation>
    <scope>NUCLEOTIDE SEQUENCE</scope>
    <source>
        <strain evidence="9">Duluth1</strain>
        <tissue evidence="9">Whole animal</tissue>
    </source>
</reference>
<feature type="transmembrane region" description="Helical" evidence="7">
    <location>
        <begin position="25"/>
        <end position="46"/>
    </location>
</feature>
<accession>A0A9D4JM98</accession>
<feature type="transmembrane region" description="Helical" evidence="7">
    <location>
        <begin position="216"/>
        <end position="235"/>
    </location>
</feature>
<gene>
    <name evidence="9" type="ORF">DPMN_118843</name>
</gene>